<feature type="compositionally biased region" description="Low complexity" evidence="1">
    <location>
        <begin position="20"/>
        <end position="36"/>
    </location>
</feature>
<feature type="region of interest" description="Disordered" evidence="1">
    <location>
        <begin position="1"/>
        <end position="45"/>
    </location>
</feature>
<feature type="compositionally biased region" description="Basic residues" evidence="1">
    <location>
        <begin position="83"/>
        <end position="98"/>
    </location>
</feature>
<accession>A0ABN9Q843</accession>
<gene>
    <name evidence="2" type="ORF">PCOR1329_LOCUS8693</name>
</gene>
<reference evidence="2" key="1">
    <citation type="submission" date="2023-10" db="EMBL/GenBank/DDBJ databases">
        <authorList>
            <person name="Chen Y."/>
            <person name="Shah S."/>
            <person name="Dougan E. K."/>
            <person name="Thang M."/>
            <person name="Chan C."/>
        </authorList>
    </citation>
    <scope>NUCLEOTIDE SEQUENCE [LARGE SCALE GENOMIC DNA]</scope>
</reference>
<evidence type="ECO:0000313" key="3">
    <source>
        <dbReference type="Proteomes" id="UP001189429"/>
    </source>
</evidence>
<organism evidence="2 3">
    <name type="scientific">Prorocentrum cordatum</name>
    <dbReference type="NCBI Taxonomy" id="2364126"/>
    <lineage>
        <taxon>Eukaryota</taxon>
        <taxon>Sar</taxon>
        <taxon>Alveolata</taxon>
        <taxon>Dinophyceae</taxon>
        <taxon>Prorocentrales</taxon>
        <taxon>Prorocentraceae</taxon>
        <taxon>Prorocentrum</taxon>
    </lineage>
</organism>
<feature type="compositionally biased region" description="Low complexity" evidence="1">
    <location>
        <begin position="150"/>
        <end position="163"/>
    </location>
</feature>
<proteinExistence type="predicted"/>
<name>A0ABN9Q843_9DINO</name>
<evidence type="ECO:0000256" key="1">
    <source>
        <dbReference type="SAM" id="MobiDB-lite"/>
    </source>
</evidence>
<feature type="region of interest" description="Disordered" evidence="1">
    <location>
        <begin position="58"/>
        <end position="163"/>
    </location>
</feature>
<sequence length="325" mass="34900">MPAPSGGRAEQPAPELAELGAASGEDAASTTDSDAAPRPRPLPGRLATAALCAACAARPTAAAPPPGRGPRRGQPRGAGRAGLHARGRREPHQRRRGRERRDGLAPGPDQRGREPAGHHRPRRRHGTRAPRRRAPQRDLPRVAPERVQPREAQAAAEEAQQPARRQFLRGRRGSGGGRVVDKKCSLITGGVYPFRGTAFSCCKATPCTLLNSHFIMSMCGGYDIAGERANNACPHARGACYADEEMRLNTCYKKCVLLTEGTHAFRTAAETCCKYESTMQCMTHPNSSVTSPLYAVGGGEFEKINRSNMTVNLPHTPVKVEAEAP</sequence>
<keyword evidence="3" id="KW-1185">Reference proteome</keyword>
<dbReference type="Proteomes" id="UP001189429">
    <property type="component" value="Unassembled WGS sequence"/>
</dbReference>
<dbReference type="EMBL" id="CAUYUJ010002393">
    <property type="protein sequence ID" value="CAK0800580.1"/>
    <property type="molecule type" value="Genomic_DNA"/>
</dbReference>
<evidence type="ECO:0000313" key="2">
    <source>
        <dbReference type="EMBL" id="CAK0800580.1"/>
    </source>
</evidence>
<comment type="caution">
    <text evidence="2">The sequence shown here is derived from an EMBL/GenBank/DDBJ whole genome shotgun (WGS) entry which is preliminary data.</text>
</comment>
<protein>
    <submittedName>
        <fullName evidence="2">Uncharacterized protein</fullName>
    </submittedName>
</protein>
<feature type="compositionally biased region" description="Basic and acidic residues" evidence="1">
    <location>
        <begin position="135"/>
        <end position="149"/>
    </location>
</feature>
<feature type="compositionally biased region" description="Basic residues" evidence="1">
    <location>
        <begin position="118"/>
        <end position="134"/>
    </location>
</feature>